<evidence type="ECO:0000313" key="7">
    <source>
        <dbReference type="EMBL" id="ADB19123.1"/>
    </source>
</evidence>
<dbReference type="GO" id="GO:0006508">
    <property type="term" value="P:proteolysis"/>
    <property type="evidence" value="ECO:0007669"/>
    <property type="project" value="UniProtKB-KW"/>
</dbReference>
<dbReference type="InterPro" id="IPR001131">
    <property type="entry name" value="Peptidase_M24B_aminopep-P_CS"/>
</dbReference>
<dbReference type="PRINTS" id="PR00599">
    <property type="entry name" value="MAPEPTIDASE"/>
</dbReference>
<accession>D2R638</accession>
<reference evidence="7 8" key="1">
    <citation type="journal article" date="2009" name="Stand. Genomic Sci.">
        <title>Complete genome sequence of Pirellula staleyi type strain (ATCC 27377).</title>
        <authorList>
            <person name="Clum A."/>
            <person name="Tindall B.J."/>
            <person name="Sikorski J."/>
            <person name="Ivanova N."/>
            <person name="Mavrommatis K."/>
            <person name="Lucas S."/>
            <person name="Glavina del Rio T."/>
            <person name="Nolan M."/>
            <person name="Chen F."/>
            <person name="Tice H."/>
            <person name="Pitluck S."/>
            <person name="Cheng J.F."/>
            <person name="Chertkov O."/>
            <person name="Brettin T."/>
            <person name="Han C."/>
            <person name="Detter J.C."/>
            <person name="Kuske C."/>
            <person name="Bruce D."/>
            <person name="Goodwin L."/>
            <person name="Ovchinikova G."/>
            <person name="Pati A."/>
            <person name="Mikhailova N."/>
            <person name="Chen A."/>
            <person name="Palaniappan K."/>
            <person name="Land M."/>
            <person name="Hauser L."/>
            <person name="Chang Y.J."/>
            <person name="Jeffries C.D."/>
            <person name="Chain P."/>
            <person name="Rohde M."/>
            <person name="Goker M."/>
            <person name="Bristow J."/>
            <person name="Eisen J.A."/>
            <person name="Markowitz V."/>
            <person name="Hugenholtz P."/>
            <person name="Kyrpides N.C."/>
            <person name="Klenk H.P."/>
            <person name="Lapidus A."/>
        </authorList>
    </citation>
    <scope>NUCLEOTIDE SEQUENCE [LARGE SCALE GENOMIC DNA]</scope>
    <source>
        <strain evidence="8">ATCC 27377 / DSM 6068 / ICPB 4128</strain>
    </source>
</reference>
<dbReference type="OrthoDB" id="9806388at2"/>
<dbReference type="KEGG" id="psl:Psta_4481"/>
<dbReference type="Gene3D" id="3.40.350.10">
    <property type="entry name" value="Creatinase/prolidase N-terminal domain"/>
    <property type="match status" value="1"/>
</dbReference>
<dbReference type="SUPFAM" id="SSF53092">
    <property type="entry name" value="Creatinase/prolidase N-terminal domain"/>
    <property type="match status" value="1"/>
</dbReference>
<dbReference type="Pfam" id="PF00557">
    <property type="entry name" value="Peptidase_M24"/>
    <property type="match status" value="1"/>
</dbReference>
<protein>
    <submittedName>
        <fullName evidence="7">Peptidase M24</fullName>
    </submittedName>
</protein>
<dbReference type="InterPro" id="IPR029149">
    <property type="entry name" value="Creatin/AminoP/Spt16_N"/>
</dbReference>
<feature type="domain" description="Peptidase M24" evidence="5">
    <location>
        <begin position="142"/>
        <end position="344"/>
    </location>
</feature>
<keyword evidence="3" id="KW-0378">Hydrolase</keyword>
<feature type="domain" description="Creatinase N-terminal" evidence="6">
    <location>
        <begin position="7"/>
        <end position="134"/>
    </location>
</feature>
<dbReference type="PANTHER" id="PTHR46112">
    <property type="entry name" value="AMINOPEPTIDASE"/>
    <property type="match status" value="1"/>
</dbReference>
<evidence type="ECO:0000256" key="2">
    <source>
        <dbReference type="ARBA" id="ARBA00022723"/>
    </source>
</evidence>
<evidence type="ECO:0000313" key="8">
    <source>
        <dbReference type="Proteomes" id="UP000001887"/>
    </source>
</evidence>
<keyword evidence="1" id="KW-0645">Protease</keyword>
<keyword evidence="8" id="KW-1185">Reference proteome</keyword>
<evidence type="ECO:0000256" key="4">
    <source>
        <dbReference type="ARBA" id="ARBA00023049"/>
    </source>
</evidence>
<dbReference type="HOGENOM" id="CLU_017266_4_2_0"/>
<gene>
    <name evidence="7" type="ordered locus">Psta_4481</name>
</gene>
<dbReference type="eggNOG" id="COG0006">
    <property type="taxonomic scope" value="Bacteria"/>
</dbReference>
<name>D2R638_PIRSD</name>
<dbReference type="EMBL" id="CP001848">
    <property type="protein sequence ID" value="ADB19123.1"/>
    <property type="molecule type" value="Genomic_DNA"/>
</dbReference>
<sequence>MPDFALRRDKLRSLVKKSGLHALLVTNFTNVSYLTGFTGDDSYLLLSQHGEVIISDPRYTEQLDDECPGLVQVIRRPPTKMSDAVSAVLKSTGVQQVAIEAASMTVAFRDTLAAGLGDVQLHSSNGLVEQLREIKDKEEIDAIRAAIKCAQQAFGVIRASLRPEQSEKQVADELEYQIRLFGGKKTSFEPIIGVGPRGALPHGRPSDKKVGEDDFILIDWGARMGGYISDLTRVLVTGKISPKLERIYGVVLAAQLAAIAEIKPGAVMKDVDAAARGVIEKAGFGPKFGHSLGHGIGMEVHEAPRLAADQDRPLRPGMVVTVEPGIYLPGWGGVRIEDDVLVTKSGHEVLSSTPKQLQDCIVTA</sequence>
<evidence type="ECO:0000259" key="5">
    <source>
        <dbReference type="Pfam" id="PF00557"/>
    </source>
</evidence>
<dbReference type="InterPro" id="IPR000587">
    <property type="entry name" value="Creatinase_N"/>
</dbReference>
<evidence type="ECO:0000256" key="1">
    <source>
        <dbReference type="ARBA" id="ARBA00022670"/>
    </source>
</evidence>
<evidence type="ECO:0000259" key="6">
    <source>
        <dbReference type="Pfam" id="PF01321"/>
    </source>
</evidence>
<dbReference type="SUPFAM" id="SSF55920">
    <property type="entry name" value="Creatinase/aminopeptidase"/>
    <property type="match status" value="1"/>
</dbReference>
<dbReference type="PANTHER" id="PTHR46112:SF3">
    <property type="entry name" value="AMINOPEPTIDASE YPDF"/>
    <property type="match status" value="1"/>
</dbReference>
<dbReference type="InterPro" id="IPR050659">
    <property type="entry name" value="Peptidase_M24B"/>
</dbReference>
<dbReference type="CDD" id="cd01092">
    <property type="entry name" value="APP-like"/>
    <property type="match status" value="1"/>
</dbReference>
<dbReference type="STRING" id="530564.Psta_4481"/>
<proteinExistence type="predicted"/>
<evidence type="ECO:0000256" key="3">
    <source>
        <dbReference type="ARBA" id="ARBA00022801"/>
    </source>
</evidence>
<dbReference type="GO" id="GO:0046872">
    <property type="term" value="F:metal ion binding"/>
    <property type="evidence" value="ECO:0007669"/>
    <property type="project" value="UniProtKB-KW"/>
</dbReference>
<dbReference type="AlphaFoldDB" id="D2R638"/>
<dbReference type="InterPro" id="IPR001714">
    <property type="entry name" value="Pept_M24_MAP"/>
</dbReference>
<dbReference type="PROSITE" id="PS00491">
    <property type="entry name" value="PROLINE_PEPTIDASE"/>
    <property type="match status" value="1"/>
</dbReference>
<dbReference type="Gene3D" id="3.90.230.10">
    <property type="entry name" value="Creatinase/methionine aminopeptidase superfamily"/>
    <property type="match status" value="1"/>
</dbReference>
<keyword evidence="4" id="KW-0482">Metalloprotease</keyword>
<dbReference type="Proteomes" id="UP000001887">
    <property type="component" value="Chromosome"/>
</dbReference>
<dbReference type="GO" id="GO:0008235">
    <property type="term" value="F:metalloexopeptidase activity"/>
    <property type="evidence" value="ECO:0007669"/>
    <property type="project" value="UniProtKB-ARBA"/>
</dbReference>
<dbReference type="Pfam" id="PF01321">
    <property type="entry name" value="Creatinase_N"/>
    <property type="match status" value="1"/>
</dbReference>
<dbReference type="GO" id="GO:0004177">
    <property type="term" value="F:aminopeptidase activity"/>
    <property type="evidence" value="ECO:0007669"/>
    <property type="project" value="UniProtKB-ARBA"/>
</dbReference>
<keyword evidence="2" id="KW-0479">Metal-binding</keyword>
<dbReference type="InterPro" id="IPR000994">
    <property type="entry name" value="Pept_M24"/>
</dbReference>
<organism evidence="7 8">
    <name type="scientific">Pirellula staleyi (strain ATCC 27377 / DSM 6068 / ICPB 4128)</name>
    <name type="common">Pirella staleyi</name>
    <dbReference type="NCBI Taxonomy" id="530564"/>
    <lineage>
        <taxon>Bacteria</taxon>
        <taxon>Pseudomonadati</taxon>
        <taxon>Planctomycetota</taxon>
        <taxon>Planctomycetia</taxon>
        <taxon>Pirellulales</taxon>
        <taxon>Pirellulaceae</taxon>
        <taxon>Pirellula</taxon>
    </lineage>
</organism>
<dbReference type="InterPro" id="IPR036005">
    <property type="entry name" value="Creatinase/aminopeptidase-like"/>
</dbReference>